<comment type="cofactor">
    <cofactor evidence="8">
        <name>FAD</name>
        <dbReference type="ChEBI" id="CHEBI:57692"/>
    </cofactor>
    <text evidence="8">Binds 1 FAD per subunit.</text>
</comment>
<evidence type="ECO:0000256" key="6">
    <source>
        <dbReference type="ARBA" id="ARBA00048132"/>
    </source>
</evidence>
<keyword evidence="5 7" id="KW-0676">Redox-active center</keyword>
<dbReference type="RefSeq" id="WP_130648316.1">
    <property type="nucleotide sequence ID" value="NZ_BMHA01000001.1"/>
</dbReference>
<evidence type="ECO:0000256" key="2">
    <source>
        <dbReference type="ARBA" id="ARBA00022827"/>
    </source>
</evidence>
<evidence type="ECO:0000256" key="7">
    <source>
        <dbReference type="RuleBase" id="RU003880"/>
    </source>
</evidence>
<accession>A0A8J3AAL2</accession>
<keyword evidence="1 7" id="KW-0285">Flavoprotein</keyword>
<comment type="catalytic activity">
    <reaction evidence="6 7">
        <text>[thioredoxin]-dithiol + NADP(+) = [thioredoxin]-disulfide + NADPH + H(+)</text>
        <dbReference type="Rhea" id="RHEA:20345"/>
        <dbReference type="Rhea" id="RHEA-COMP:10698"/>
        <dbReference type="Rhea" id="RHEA-COMP:10700"/>
        <dbReference type="ChEBI" id="CHEBI:15378"/>
        <dbReference type="ChEBI" id="CHEBI:29950"/>
        <dbReference type="ChEBI" id="CHEBI:50058"/>
        <dbReference type="ChEBI" id="CHEBI:57783"/>
        <dbReference type="ChEBI" id="CHEBI:58349"/>
        <dbReference type="EC" id="1.8.1.9"/>
    </reaction>
</comment>
<dbReference type="GO" id="GO:0005737">
    <property type="term" value="C:cytoplasm"/>
    <property type="evidence" value="ECO:0007669"/>
    <property type="project" value="InterPro"/>
</dbReference>
<evidence type="ECO:0000256" key="3">
    <source>
        <dbReference type="ARBA" id="ARBA00023002"/>
    </source>
</evidence>
<dbReference type="GO" id="GO:0019430">
    <property type="term" value="P:removal of superoxide radicals"/>
    <property type="evidence" value="ECO:0007669"/>
    <property type="project" value="UniProtKB-UniRule"/>
</dbReference>
<dbReference type="InterPro" id="IPR008255">
    <property type="entry name" value="Pyr_nucl-diS_OxRdtase_2_AS"/>
</dbReference>
<comment type="caution">
    <text evidence="10">The sequence shown here is derived from an EMBL/GenBank/DDBJ whole genome shotgun (WGS) entry which is preliminary data.</text>
</comment>
<name>A0A8J3AAL2_9ACTN</name>
<dbReference type="EMBL" id="BMHA01000001">
    <property type="protein sequence ID" value="GGI03163.1"/>
    <property type="molecule type" value="Genomic_DNA"/>
</dbReference>
<dbReference type="PRINTS" id="PR00469">
    <property type="entry name" value="PNDRDTASEII"/>
</dbReference>
<dbReference type="InterPro" id="IPR005982">
    <property type="entry name" value="Thioredox_Rdtase"/>
</dbReference>
<comment type="subunit">
    <text evidence="7">Homodimer.</text>
</comment>
<evidence type="ECO:0000256" key="1">
    <source>
        <dbReference type="ARBA" id="ARBA00022630"/>
    </source>
</evidence>
<dbReference type="NCBIfam" id="TIGR01292">
    <property type="entry name" value="TRX_reduct"/>
    <property type="match status" value="1"/>
</dbReference>
<dbReference type="Gene3D" id="3.50.50.60">
    <property type="entry name" value="FAD/NAD(P)-binding domain"/>
    <property type="match status" value="2"/>
</dbReference>
<keyword evidence="4" id="KW-1015">Disulfide bond</keyword>
<evidence type="ECO:0000313" key="10">
    <source>
        <dbReference type="EMBL" id="GGI03163.1"/>
    </source>
</evidence>
<dbReference type="InterPro" id="IPR036188">
    <property type="entry name" value="FAD/NAD-bd_sf"/>
</dbReference>
<protein>
    <recommendedName>
        <fullName evidence="7">Thioredoxin reductase</fullName>
        <ecNumber evidence="7">1.8.1.9</ecNumber>
    </recommendedName>
</protein>
<keyword evidence="2 7" id="KW-0274">FAD</keyword>
<dbReference type="AlphaFoldDB" id="A0A8J3AAL2"/>
<comment type="similarity">
    <text evidence="7">Belongs to the class-II pyridine nucleotide-disulfide oxidoreductase family.</text>
</comment>
<dbReference type="InterPro" id="IPR050097">
    <property type="entry name" value="Ferredoxin-NADP_redctase_2"/>
</dbReference>
<sequence>MSEIDRLASDDDTRVHDVVIIGSGPAGLTAALYTARANLEPLLVEGVVDGGPTGGQLTLTTDVENFPGFPDGIMGPELILGMRAQAERFGTRFVTEDVTSVDLEGPVKALTTASGRTIAARSLIVATGAKPRRLEVPGETELWGSGVSACATCDGFFFKDKHVVIVGGGDSAMEEAMFLTKFASKVSVVHRRSELRASKIMQERAFKNDRIEFVWNAEVAEVQGADGQVSGLLLRDTVTGETRDFPCEGLFLAIGHLPNTWLFDGVLDRDEEGYLLVDQPSTATNVPGVFACGDVMDQIYRQAITAAGTGCRAAIDAERYLAEHTSAAPDDPR</sequence>
<dbReference type="PROSITE" id="PS00573">
    <property type="entry name" value="PYRIDINE_REDOX_2"/>
    <property type="match status" value="1"/>
</dbReference>
<dbReference type="OrthoDB" id="9806179at2"/>
<evidence type="ECO:0000256" key="5">
    <source>
        <dbReference type="ARBA" id="ARBA00023284"/>
    </source>
</evidence>
<dbReference type="PRINTS" id="PR00368">
    <property type="entry name" value="FADPNR"/>
</dbReference>
<reference evidence="10" key="2">
    <citation type="submission" date="2020-09" db="EMBL/GenBank/DDBJ databases">
        <authorList>
            <person name="Sun Q."/>
            <person name="Zhou Y."/>
        </authorList>
    </citation>
    <scope>NUCLEOTIDE SEQUENCE</scope>
    <source>
        <strain evidence="10">CGMCC 1.14988</strain>
    </source>
</reference>
<dbReference type="GO" id="GO:0004791">
    <property type="term" value="F:thioredoxin-disulfide reductase (NADPH) activity"/>
    <property type="evidence" value="ECO:0007669"/>
    <property type="project" value="UniProtKB-UniRule"/>
</dbReference>
<dbReference type="Proteomes" id="UP000650511">
    <property type="component" value="Unassembled WGS sequence"/>
</dbReference>
<dbReference type="SUPFAM" id="SSF51905">
    <property type="entry name" value="FAD/NAD(P)-binding domain"/>
    <property type="match status" value="1"/>
</dbReference>
<evidence type="ECO:0000313" key="11">
    <source>
        <dbReference type="Proteomes" id="UP000650511"/>
    </source>
</evidence>
<dbReference type="PANTHER" id="PTHR48105">
    <property type="entry name" value="THIOREDOXIN REDUCTASE 1-RELATED-RELATED"/>
    <property type="match status" value="1"/>
</dbReference>
<evidence type="ECO:0000259" key="9">
    <source>
        <dbReference type="Pfam" id="PF07992"/>
    </source>
</evidence>
<reference evidence="10" key="1">
    <citation type="journal article" date="2014" name="Int. J. Syst. Evol. Microbiol.">
        <title>Complete genome sequence of Corynebacterium casei LMG S-19264T (=DSM 44701T), isolated from a smear-ripened cheese.</title>
        <authorList>
            <consortium name="US DOE Joint Genome Institute (JGI-PGF)"/>
            <person name="Walter F."/>
            <person name="Albersmeier A."/>
            <person name="Kalinowski J."/>
            <person name="Ruckert C."/>
        </authorList>
    </citation>
    <scope>NUCLEOTIDE SEQUENCE</scope>
    <source>
        <strain evidence="10">CGMCC 1.14988</strain>
    </source>
</reference>
<organism evidence="10 11">
    <name type="scientific">Egicoccus halophilus</name>
    <dbReference type="NCBI Taxonomy" id="1670830"/>
    <lineage>
        <taxon>Bacteria</taxon>
        <taxon>Bacillati</taxon>
        <taxon>Actinomycetota</taxon>
        <taxon>Nitriliruptoria</taxon>
        <taxon>Egicoccales</taxon>
        <taxon>Egicoccaceae</taxon>
        <taxon>Egicoccus</taxon>
    </lineage>
</organism>
<gene>
    <name evidence="10" type="ORF">GCM10011354_02830</name>
</gene>
<keyword evidence="8" id="KW-0521">NADP</keyword>
<proteinExistence type="inferred from homology"/>
<evidence type="ECO:0000256" key="4">
    <source>
        <dbReference type="ARBA" id="ARBA00023157"/>
    </source>
</evidence>
<dbReference type="EC" id="1.8.1.9" evidence="7"/>
<evidence type="ECO:0000256" key="8">
    <source>
        <dbReference type="RuleBase" id="RU003881"/>
    </source>
</evidence>
<dbReference type="InterPro" id="IPR023753">
    <property type="entry name" value="FAD/NAD-binding_dom"/>
</dbReference>
<feature type="domain" description="FAD/NAD(P)-binding" evidence="9">
    <location>
        <begin position="16"/>
        <end position="310"/>
    </location>
</feature>
<keyword evidence="3 7" id="KW-0560">Oxidoreductase</keyword>
<dbReference type="Pfam" id="PF07992">
    <property type="entry name" value="Pyr_redox_2"/>
    <property type="match status" value="1"/>
</dbReference>
<keyword evidence="11" id="KW-1185">Reference proteome</keyword>